<comment type="caution">
    <text evidence="1">The sequence shown here is derived from an EMBL/GenBank/DDBJ whole genome shotgun (WGS) entry which is preliminary data.</text>
</comment>
<protein>
    <submittedName>
        <fullName evidence="1">Uncharacterized protein</fullName>
    </submittedName>
</protein>
<organism evidence="1 2">
    <name type="scientific">Prescottella equi ATCC 33707</name>
    <dbReference type="NCBI Taxonomy" id="525370"/>
    <lineage>
        <taxon>Bacteria</taxon>
        <taxon>Bacillati</taxon>
        <taxon>Actinomycetota</taxon>
        <taxon>Actinomycetes</taxon>
        <taxon>Mycobacteriales</taxon>
        <taxon>Nocardiaceae</taxon>
        <taxon>Prescottella</taxon>
    </lineage>
</organism>
<dbReference type="EMBL" id="ADNW02000012">
    <property type="protein sequence ID" value="EGD23618.1"/>
    <property type="molecule type" value="Genomic_DNA"/>
</dbReference>
<evidence type="ECO:0000313" key="2">
    <source>
        <dbReference type="Proteomes" id="UP000004245"/>
    </source>
</evidence>
<gene>
    <name evidence="1" type="ORF">HMPREF0724_12702</name>
</gene>
<dbReference type="HOGENOM" id="CLU_3011347_0_0_11"/>
<name>E9T2C5_RHOHA</name>
<dbReference type="Proteomes" id="UP000004245">
    <property type="component" value="Unassembled WGS sequence"/>
</dbReference>
<dbReference type="AlphaFoldDB" id="E9T2C5"/>
<keyword evidence="2" id="KW-1185">Reference proteome</keyword>
<sequence>MRRSVETVRQAVAARRGRCDRASNGCRSGRGARDCGGRRRRCLSSQEPTECFGRWR</sequence>
<reference evidence="1" key="1">
    <citation type="submission" date="2011-01" db="EMBL/GenBank/DDBJ databases">
        <authorList>
            <person name="Muzny D."/>
            <person name="Qin X."/>
            <person name="Buhay C."/>
            <person name="Dugan-Rocha S."/>
            <person name="Ding Y."/>
            <person name="Chen G."/>
            <person name="Hawes A."/>
            <person name="Holder M."/>
            <person name="Jhangiani S."/>
            <person name="Johnson A."/>
            <person name="Khan Z."/>
            <person name="Li Z."/>
            <person name="Liu W."/>
            <person name="Liu X."/>
            <person name="Perez L."/>
            <person name="Shen H."/>
            <person name="Wang Q."/>
            <person name="Watt J."/>
            <person name="Xi L."/>
            <person name="Xin Y."/>
            <person name="Zhou J."/>
            <person name="Deng J."/>
            <person name="Jiang H."/>
            <person name="Liu Y."/>
            <person name="Qu J."/>
            <person name="Song X.-Z."/>
            <person name="Zhang L."/>
            <person name="Villasana D."/>
            <person name="Johnson A."/>
            <person name="Liu J."/>
            <person name="Liyanage D."/>
            <person name="Lorensuhewa L."/>
            <person name="Robinson T."/>
            <person name="Song A."/>
            <person name="Song B.-B."/>
            <person name="Dinh H."/>
            <person name="Thornton R."/>
            <person name="Coyle M."/>
            <person name="Francisco L."/>
            <person name="Jackson L."/>
            <person name="Javaid M."/>
            <person name="Korchina V."/>
            <person name="Kovar C."/>
            <person name="Mata R."/>
            <person name="Mathew T."/>
            <person name="Ngo R."/>
            <person name="Nguyen L."/>
            <person name="Nguyen N."/>
            <person name="Okwuonu G."/>
            <person name="Ongeri F."/>
            <person name="Pham C."/>
            <person name="Simmons D."/>
            <person name="Wilczek-Boney K."/>
            <person name="Hale W."/>
            <person name="Jakkamsetti A."/>
            <person name="Pham P."/>
            <person name="Ruth R."/>
            <person name="San Lucas F."/>
            <person name="Warren J."/>
            <person name="Zhang J."/>
            <person name="Zhao Z."/>
            <person name="Zhou C."/>
            <person name="Zhu D."/>
            <person name="Lee S."/>
            <person name="Bess C."/>
            <person name="Blankenburg K."/>
            <person name="Forbes L."/>
            <person name="Fu Q."/>
            <person name="Gubbala S."/>
            <person name="Hirani K."/>
            <person name="Jayaseelan J.C."/>
            <person name="Lara F."/>
            <person name="Munidasa M."/>
            <person name="Palculict T."/>
            <person name="Patil S."/>
            <person name="Pu L.-L."/>
            <person name="Saada N."/>
            <person name="Tang L."/>
            <person name="Weissenberger G."/>
            <person name="Zhu Y."/>
            <person name="Hemphill L."/>
            <person name="Shang Y."/>
            <person name="Youmans B."/>
            <person name="Ayvaz T."/>
            <person name="Ross M."/>
            <person name="Santibanez J."/>
            <person name="Aqrawi P."/>
            <person name="Gross S."/>
            <person name="Joshi V."/>
            <person name="Fowler G."/>
            <person name="Nazareth L."/>
            <person name="Reid J."/>
            <person name="Worley K."/>
            <person name="Petrosino J."/>
            <person name="Highlander S."/>
            <person name="Gibbs R."/>
        </authorList>
    </citation>
    <scope>NUCLEOTIDE SEQUENCE [LARGE SCALE GENOMIC DNA]</scope>
    <source>
        <strain evidence="1">ATCC 33707</strain>
    </source>
</reference>
<accession>E9T2C5</accession>
<proteinExistence type="predicted"/>
<evidence type="ECO:0000313" key="1">
    <source>
        <dbReference type="EMBL" id="EGD23618.1"/>
    </source>
</evidence>